<protein>
    <submittedName>
        <fullName evidence="1">Uncharacterized protein</fullName>
    </submittedName>
</protein>
<gene>
    <name evidence="1" type="ORF">IO99_05155</name>
</gene>
<sequence>MENLERAIDRIKILECPTGDLENRVADILEDYKVADKNKITINRAEQLDVNGAEAYSAKISSNSPQSITILAKSGMDDYVAKVIDVSIG</sequence>
<comment type="caution">
    <text evidence="1">The sequence shown here is derived from an EMBL/GenBank/DDBJ whole genome shotgun (WGS) entry which is preliminary data.</text>
</comment>
<keyword evidence="2" id="KW-1185">Reference proteome</keyword>
<dbReference type="EMBL" id="JPMD01000011">
    <property type="protein sequence ID" value="KEZ87469.1"/>
    <property type="molecule type" value="Genomic_DNA"/>
</dbReference>
<evidence type="ECO:0000313" key="1">
    <source>
        <dbReference type="EMBL" id="KEZ87469.1"/>
    </source>
</evidence>
<reference evidence="1 2" key="1">
    <citation type="submission" date="2014-07" db="EMBL/GenBank/DDBJ databases">
        <title>Draft genome of Clostridium sulfidigenes 113A isolated from sediments associated with methane hydrate from Krishna Godavari basin.</title>
        <authorList>
            <person name="Honkalas V.S."/>
            <person name="Dabir A.P."/>
            <person name="Arora P."/>
            <person name="Dhakephalkar P.K."/>
        </authorList>
    </citation>
    <scope>NUCLEOTIDE SEQUENCE [LARGE SCALE GENOMIC DNA]</scope>
    <source>
        <strain evidence="1 2">113A</strain>
    </source>
</reference>
<dbReference type="AlphaFoldDB" id="A0A084JET5"/>
<accession>A0A084JET5</accession>
<dbReference type="RefSeq" id="WP_035130968.1">
    <property type="nucleotide sequence ID" value="NZ_JPMD01000011.1"/>
</dbReference>
<name>A0A084JET5_9CLOT</name>
<evidence type="ECO:0000313" key="2">
    <source>
        <dbReference type="Proteomes" id="UP000028542"/>
    </source>
</evidence>
<proteinExistence type="predicted"/>
<organism evidence="1 2">
    <name type="scientific">Clostridium sulfidigenes</name>
    <dbReference type="NCBI Taxonomy" id="318464"/>
    <lineage>
        <taxon>Bacteria</taxon>
        <taxon>Bacillati</taxon>
        <taxon>Bacillota</taxon>
        <taxon>Clostridia</taxon>
        <taxon>Eubacteriales</taxon>
        <taxon>Clostridiaceae</taxon>
        <taxon>Clostridium</taxon>
    </lineage>
</organism>
<dbReference type="Proteomes" id="UP000028542">
    <property type="component" value="Unassembled WGS sequence"/>
</dbReference>
<dbReference type="eggNOG" id="ENOG50347IC">
    <property type="taxonomic scope" value="Bacteria"/>
</dbReference>